<keyword evidence="4" id="KW-1185">Reference proteome</keyword>
<reference evidence="3" key="1">
    <citation type="submission" date="2021-12" db="EMBL/GenBank/DDBJ databases">
        <title>Convergent genome expansion in fungi linked to evolution of root-endophyte symbiosis.</title>
        <authorList>
            <consortium name="DOE Joint Genome Institute"/>
            <person name="Ke Y.-H."/>
            <person name="Bonito G."/>
            <person name="Liao H.-L."/>
            <person name="Looney B."/>
            <person name="Rojas-Flechas A."/>
            <person name="Nash J."/>
            <person name="Hameed K."/>
            <person name="Schadt C."/>
            <person name="Martin F."/>
            <person name="Crous P.W."/>
            <person name="Miettinen O."/>
            <person name="Magnuson J.K."/>
            <person name="Labbe J."/>
            <person name="Jacobson D."/>
            <person name="Doktycz M.J."/>
            <person name="Veneault-Fourrey C."/>
            <person name="Kuo A."/>
            <person name="Mondo S."/>
            <person name="Calhoun S."/>
            <person name="Riley R."/>
            <person name="Ohm R."/>
            <person name="LaButti K."/>
            <person name="Andreopoulos B."/>
            <person name="Pangilinan J."/>
            <person name="Nolan M."/>
            <person name="Tritt A."/>
            <person name="Clum A."/>
            <person name="Lipzen A."/>
            <person name="Daum C."/>
            <person name="Barry K."/>
            <person name="Grigoriev I.V."/>
            <person name="Vilgalys R."/>
        </authorList>
    </citation>
    <scope>NUCLEOTIDE SEQUENCE</scope>
    <source>
        <strain evidence="3">PMI_201</strain>
    </source>
</reference>
<evidence type="ECO:0000259" key="2">
    <source>
        <dbReference type="PROSITE" id="PS00036"/>
    </source>
</evidence>
<dbReference type="CDD" id="cd14688">
    <property type="entry name" value="bZIP_YAP"/>
    <property type="match status" value="1"/>
</dbReference>
<protein>
    <recommendedName>
        <fullName evidence="2">BZIP domain-containing protein</fullName>
    </recommendedName>
</protein>
<dbReference type="Proteomes" id="UP001201262">
    <property type="component" value="Unassembled WGS sequence"/>
</dbReference>
<feature type="domain" description="BZIP" evidence="2">
    <location>
        <begin position="12"/>
        <end position="27"/>
    </location>
</feature>
<dbReference type="GO" id="GO:0003700">
    <property type="term" value="F:DNA-binding transcription factor activity"/>
    <property type="evidence" value="ECO:0007669"/>
    <property type="project" value="InterPro"/>
</dbReference>
<gene>
    <name evidence="3" type="ORF">BGW36DRAFT_459121</name>
</gene>
<name>A0AAD4L396_9EURO</name>
<evidence type="ECO:0000313" key="3">
    <source>
        <dbReference type="EMBL" id="KAH8702419.1"/>
    </source>
</evidence>
<dbReference type="EMBL" id="JAJTJA010000003">
    <property type="protein sequence ID" value="KAH8702419.1"/>
    <property type="molecule type" value="Genomic_DNA"/>
</dbReference>
<dbReference type="GeneID" id="70252325"/>
<dbReference type="AlphaFoldDB" id="A0AAD4L396"/>
<feature type="compositionally biased region" description="Polar residues" evidence="1">
    <location>
        <begin position="33"/>
        <end position="51"/>
    </location>
</feature>
<dbReference type="RefSeq" id="XP_046075795.1">
    <property type="nucleotide sequence ID" value="XM_046222038.1"/>
</dbReference>
<accession>A0AAD4L396</accession>
<sequence length="260" mass="29108">MGIGGQPHFSERRKIQNRLAQRKFREKTRAEKQSGSSGTPENFINDDQSQNNHLDPLLSAMEFQQQEGNTGLSLGNYLGASLVFPCNASSMPSHDGTFAIAETIKDTSCPSVRIEAAADPSFQLADLDARYKISHPTQAECDTMFNQNPVFFGDGKHDQQSLYQVRTNINEELLKSCECGHSDRLNKALQYQRTQLCDQAEQLIEKALSVYDIGISLGVLVSNSRLRDLLIKTLDGFRAQRQPEAHNRDERALEDNECIS</sequence>
<proteinExistence type="predicted"/>
<dbReference type="InterPro" id="IPR004827">
    <property type="entry name" value="bZIP"/>
</dbReference>
<feature type="region of interest" description="Disordered" evidence="1">
    <location>
        <begin position="1"/>
        <end position="51"/>
    </location>
</feature>
<organism evidence="3 4">
    <name type="scientific">Talaromyces proteolyticus</name>
    <dbReference type="NCBI Taxonomy" id="1131652"/>
    <lineage>
        <taxon>Eukaryota</taxon>
        <taxon>Fungi</taxon>
        <taxon>Dikarya</taxon>
        <taxon>Ascomycota</taxon>
        <taxon>Pezizomycotina</taxon>
        <taxon>Eurotiomycetes</taxon>
        <taxon>Eurotiomycetidae</taxon>
        <taxon>Eurotiales</taxon>
        <taxon>Trichocomaceae</taxon>
        <taxon>Talaromyces</taxon>
        <taxon>Talaromyces sect. Bacilispori</taxon>
    </lineage>
</organism>
<evidence type="ECO:0000256" key="1">
    <source>
        <dbReference type="SAM" id="MobiDB-lite"/>
    </source>
</evidence>
<evidence type="ECO:0000313" key="4">
    <source>
        <dbReference type="Proteomes" id="UP001201262"/>
    </source>
</evidence>
<dbReference type="PROSITE" id="PS00036">
    <property type="entry name" value="BZIP_BASIC"/>
    <property type="match status" value="1"/>
</dbReference>
<comment type="caution">
    <text evidence="3">The sequence shown here is derived from an EMBL/GenBank/DDBJ whole genome shotgun (WGS) entry which is preliminary data.</text>
</comment>